<reference evidence="4 5" key="1">
    <citation type="submission" date="2018-06" db="EMBL/GenBank/DDBJ databases">
        <authorList>
            <person name="Liu Z.-W."/>
        </authorList>
    </citation>
    <scope>NUCLEOTIDE SEQUENCE [LARGE SCALE GENOMIC DNA]</scope>
    <source>
        <strain evidence="4 5">2b14</strain>
    </source>
</reference>
<accession>A0A364RF21</accession>
<sequence length="744" mass="78998">MKTTFTLSHFIFNANALKNRLHYFVLAFVLVAATYTGAQAQTKLWDKTYGGNDYDDLQKMVALPDGGFLLAGDSYSGKSGDKTQPLMAPCSEYEGCKNDFWIIRTDANGKKLWDKTIGTTNFESFTYDNLTTVVATPDGGFLLGGSTQYDWYDSNYLVIKIDANGNKLWEKQYGGTDTDELRAIVATPDGGFMLAGSSVSSIGRDKTANNKSGVCDSFDGNCPFDNWLVKIDAKGNKVWDKTIGGANSDDLATIVATPDGGYLLGGTSGSSKSGDKSEARVGGACDEYGNCPLDYWVVKVDATGKKVWDKTIGSTNNDNLNALTLATDGSFLVSGTSTTGKGESITHTIWTVKLTNTGAKVWEQHFKKEAGAKFAAQVATKDGGYLLGGSYYTTECEDYTEFCSDDYWVIKLSATGAKQWEKAIKGNSGDILSTMIATNDGHYLLGGRSVSGAGNDKSETNRGQADYWVVKLSGTVTEPAPQIASFSPGAGLPGAKVTITGANLGSATSVLFNGVAAKFKVISKTTLETLVPATAKSGRIQVKTAGGSSISKNTFTVLQPSIVKINPMAAKVGSTVLVTGTHLNTAKEVSINGTLAKSFTVYKNNVLKITVPKGATTGKVSIILAGGAKVTSTRDLKIIKATVNALAVTTEPTEIVAYPNPFSTSVTICLTLVKPENVHMVVYNSAGHIIRSVAFGKLEAGSQRLLWDGTNNQGNLVTDGIYFYKLTANGNVTTGRLLKSNSAR</sequence>
<dbReference type="Gene3D" id="2.60.40.4070">
    <property type="match status" value="1"/>
</dbReference>
<proteinExistence type="predicted"/>
<dbReference type="InterPro" id="IPR013783">
    <property type="entry name" value="Ig-like_fold"/>
</dbReference>
<organism evidence="4 5">
    <name type="scientific">Pontibacter arcticus</name>
    <dbReference type="NCBI Taxonomy" id="2080288"/>
    <lineage>
        <taxon>Bacteria</taxon>
        <taxon>Pseudomonadati</taxon>
        <taxon>Bacteroidota</taxon>
        <taxon>Cytophagia</taxon>
        <taxon>Cytophagales</taxon>
        <taxon>Hymenobacteraceae</taxon>
        <taxon>Pontibacter</taxon>
    </lineage>
</organism>
<evidence type="ECO:0000313" key="4">
    <source>
        <dbReference type="EMBL" id="RAU82883.1"/>
    </source>
</evidence>
<gene>
    <name evidence="4" type="ORF">DP923_06445</name>
</gene>
<keyword evidence="1" id="KW-0812">Transmembrane</keyword>
<feature type="domain" description="IPT/TIG" evidence="2">
    <location>
        <begin position="481"/>
        <end position="556"/>
    </location>
</feature>
<dbReference type="AlphaFoldDB" id="A0A364RF21"/>
<keyword evidence="1" id="KW-1133">Transmembrane helix</keyword>
<protein>
    <recommendedName>
        <fullName evidence="6">Por secretion system C-terminal sorting domain-containing protein</fullName>
    </recommendedName>
</protein>
<evidence type="ECO:0000313" key="5">
    <source>
        <dbReference type="Proteomes" id="UP000251692"/>
    </source>
</evidence>
<keyword evidence="1" id="KW-0472">Membrane</keyword>
<dbReference type="NCBIfam" id="TIGR04183">
    <property type="entry name" value="Por_Secre_tail"/>
    <property type="match status" value="1"/>
</dbReference>
<evidence type="ECO:0000256" key="1">
    <source>
        <dbReference type="SAM" id="Phobius"/>
    </source>
</evidence>
<dbReference type="OrthoDB" id="5377264at2"/>
<dbReference type="InterPro" id="IPR002909">
    <property type="entry name" value="IPT_dom"/>
</dbReference>
<reference evidence="4 5" key="2">
    <citation type="submission" date="2018-07" db="EMBL/GenBank/DDBJ databases">
        <title>Pontibacter sp. 2b14 genomic sequence and assembly.</title>
        <authorList>
            <person name="Du Z.-J."/>
        </authorList>
    </citation>
    <scope>NUCLEOTIDE SEQUENCE [LARGE SCALE GENOMIC DNA]</scope>
    <source>
        <strain evidence="4 5">2b14</strain>
    </source>
</reference>
<dbReference type="PANTHER" id="PTHR42754">
    <property type="entry name" value="ENDOGLUCANASE"/>
    <property type="match status" value="1"/>
</dbReference>
<keyword evidence="5" id="KW-1185">Reference proteome</keyword>
<dbReference type="RefSeq" id="WP_112305032.1">
    <property type="nucleotide sequence ID" value="NZ_QMDV01000002.1"/>
</dbReference>
<dbReference type="Proteomes" id="UP000251692">
    <property type="component" value="Unassembled WGS sequence"/>
</dbReference>
<evidence type="ECO:0000259" key="2">
    <source>
        <dbReference type="Pfam" id="PF01833"/>
    </source>
</evidence>
<evidence type="ECO:0008006" key="6">
    <source>
        <dbReference type="Google" id="ProtNLM"/>
    </source>
</evidence>
<feature type="domain" description="FlgD/Vpr Ig-like" evidence="3">
    <location>
        <begin position="676"/>
        <end position="729"/>
    </location>
</feature>
<dbReference type="InterPro" id="IPR026444">
    <property type="entry name" value="Secre_tail"/>
</dbReference>
<name>A0A364RF21_9BACT</name>
<dbReference type="EMBL" id="QMDV01000002">
    <property type="protein sequence ID" value="RAU82883.1"/>
    <property type="molecule type" value="Genomic_DNA"/>
</dbReference>
<dbReference type="PANTHER" id="PTHR42754:SF1">
    <property type="entry name" value="LIPOPROTEIN"/>
    <property type="match status" value="1"/>
</dbReference>
<dbReference type="Gene3D" id="2.60.40.10">
    <property type="entry name" value="Immunoglobulins"/>
    <property type="match status" value="2"/>
</dbReference>
<dbReference type="InterPro" id="IPR025965">
    <property type="entry name" value="FlgD/Vpr_Ig-like"/>
</dbReference>
<feature type="domain" description="IPT/TIG" evidence="2">
    <location>
        <begin position="560"/>
        <end position="628"/>
    </location>
</feature>
<dbReference type="Pfam" id="PF01833">
    <property type="entry name" value="TIG"/>
    <property type="match status" value="2"/>
</dbReference>
<evidence type="ECO:0000259" key="3">
    <source>
        <dbReference type="Pfam" id="PF13860"/>
    </source>
</evidence>
<dbReference type="SUPFAM" id="SSF81296">
    <property type="entry name" value="E set domains"/>
    <property type="match status" value="2"/>
</dbReference>
<comment type="caution">
    <text evidence="4">The sequence shown here is derived from an EMBL/GenBank/DDBJ whole genome shotgun (WGS) entry which is preliminary data.</text>
</comment>
<dbReference type="InterPro" id="IPR014756">
    <property type="entry name" value="Ig_E-set"/>
</dbReference>
<dbReference type="Pfam" id="PF13860">
    <property type="entry name" value="FlgD_ig"/>
    <property type="match status" value="1"/>
</dbReference>
<dbReference type="SUPFAM" id="SSF50998">
    <property type="entry name" value="Quinoprotein alcohol dehydrogenase-like"/>
    <property type="match status" value="2"/>
</dbReference>
<feature type="transmembrane region" description="Helical" evidence="1">
    <location>
        <begin position="21"/>
        <end position="38"/>
    </location>
</feature>
<dbReference type="InterPro" id="IPR011047">
    <property type="entry name" value="Quinoprotein_ADH-like_sf"/>
</dbReference>